<dbReference type="NCBIfam" id="TIGR01488">
    <property type="entry name" value="HAD-SF-IB"/>
    <property type="match status" value="1"/>
</dbReference>
<dbReference type="InterPro" id="IPR023214">
    <property type="entry name" value="HAD_sf"/>
</dbReference>
<dbReference type="NCBIfam" id="TIGR01490">
    <property type="entry name" value="HAD-SF-IB-hyp1"/>
    <property type="match status" value="1"/>
</dbReference>
<dbReference type="SUPFAM" id="SSF56784">
    <property type="entry name" value="HAD-like"/>
    <property type="match status" value="1"/>
</dbReference>
<proteinExistence type="predicted"/>
<dbReference type="Proteomes" id="UP000253727">
    <property type="component" value="Unassembled WGS sequence"/>
</dbReference>
<dbReference type="AlphaFoldDB" id="A0A369QCR2"/>
<dbReference type="OrthoDB" id="7739434at2"/>
<protein>
    <recommendedName>
        <fullName evidence="4">Phosphoserine phosphatase</fullName>
    </recommendedName>
</protein>
<dbReference type="Pfam" id="PF12710">
    <property type="entry name" value="HAD"/>
    <property type="match status" value="1"/>
</dbReference>
<evidence type="ECO:0000313" key="3">
    <source>
        <dbReference type="Proteomes" id="UP000253727"/>
    </source>
</evidence>
<evidence type="ECO:0008006" key="4">
    <source>
        <dbReference type="Google" id="ProtNLM"/>
    </source>
</evidence>
<keyword evidence="1" id="KW-0812">Transmembrane</keyword>
<feature type="transmembrane region" description="Helical" evidence="1">
    <location>
        <begin position="39"/>
        <end position="57"/>
    </location>
</feature>
<evidence type="ECO:0000313" key="2">
    <source>
        <dbReference type="EMBL" id="RDC60068.1"/>
    </source>
</evidence>
<evidence type="ECO:0000256" key="1">
    <source>
        <dbReference type="SAM" id="Phobius"/>
    </source>
</evidence>
<accession>A0A369QCR2</accession>
<name>A0A369QCR2_9SPHN</name>
<dbReference type="InterPro" id="IPR006385">
    <property type="entry name" value="HAD_hydro_SerB1"/>
</dbReference>
<keyword evidence="3" id="KW-1185">Reference proteome</keyword>
<sequence>MNGGPGMHRIAVYDLDKTLLRHATFTPFLAFAAWKRSRWRVLLLPIWIAVMLAYKLGAMSRGRLKELGLRMILGKRVDGAVVEELGERFGQAVWPNWLSHEAGVALEVERAEGWTLVLATAAMDFVAGPIARKAGTTDVIATRHRLTDGVGPVRIEGRNCYAAEKLARFESWLDDAELDRANCEIRFYSDSISDAPLLDFADDAVLVDPSVSARRVAAVRGWRTVNFNS</sequence>
<dbReference type="InterPro" id="IPR036412">
    <property type="entry name" value="HAD-like_sf"/>
</dbReference>
<dbReference type="Gene3D" id="3.40.50.1000">
    <property type="entry name" value="HAD superfamily/HAD-like"/>
    <property type="match status" value="1"/>
</dbReference>
<organism evidence="2 3">
    <name type="scientific">Alteripontixanthobacter maritimus</name>
    <dbReference type="NCBI Taxonomy" id="2161824"/>
    <lineage>
        <taxon>Bacteria</taxon>
        <taxon>Pseudomonadati</taxon>
        <taxon>Pseudomonadota</taxon>
        <taxon>Alphaproteobacteria</taxon>
        <taxon>Sphingomonadales</taxon>
        <taxon>Erythrobacteraceae</taxon>
        <taxon>Alteripontixanthobacter</taxon>
    </lineage>
</organism>
<keyword evidence="1" id="KW-0472">Membrane</keyword>
<reference evidence="2 3" key="1">
    <citation type="submission" date="2018-04" db="EMBL/GenBank/DDBJ databases">
        <title>Altererythrobacter sp. HME9302 genome sequencing and assembly.</title>
        <authorList>
            <person name="Kang H."/>
            <person name="Kim H."/>
            <person name="Joh K."/>
        </authorList>
    </citation>
    <scope>NUCLEOTIDE SEQUENCE [LARGE SCALE GENOMIC DNA]</scope>
    <source>
        <strain evidence="2 3">HME9302</strain>
    </source>
</reference>
<dbReference type="EMBL" id="QBKA01000002">
    <property type="protein sequence ID" value="RDC60068.1"/>
    <property type="molecule type" value="Genomic_DNA"/>
</dbReference>
<keyword evidence="1" id="KW-1133">Transmembrane helix</keyword>
<comment type="caution">
    <text evidence="2">The sequence shown here is derived from an EMBL/GenBank/DDBJ whole genome shotgun (WGS) entry which is preliminary data.</text>
</comment>
<gene>
    <name evidence="2" type="ORF">HME9302_01267</name>
</gene>
<dbReference type="Gene3D" id="1.20.1440.100">
    <property type="entry name" value="SG protein - dephosphorylation function"/>
    <property type="match status" value="1"/>
</dbReference>